<comment type="caution">
    <text evidence="1">The sequence shown here is derived from an EMBL/GenBank/DDBJ whole genome shotgun (WGS) entry which is preliminary data.</text>
</comment>
<organism evidence="1">
    <name type="scientific">bioreactor metagenome</name>
    <dbReference type="NCBI Taxonomy" id="1076179"/>
    <lineage>
        <taxon>unclassified sequences</taxon>
        <taxon>metagenomes</taxon>
        <taxon>ecological metagenomes</taxon>
    </lineage>
</organism>
<sequence length="285" mass="31379">MRVVDVAHFKAGAVTRETAGAESREAALMGQLGQGVCLIHELRQRRGSEELLNGGDDRPDVDEGLRRDDLHVLGGHTLFDYALHAGKPNAELVLQKLTDRADTAVAEVVNVVHRADVVGEANKVVERGQNVFHGNVLGHKLSHFFRQKRLKRRSVLRLLQERDEHFVAHLFVEFNFIIVDSGILFGKPHRGEKVGQRNHAVGEDFNFKGLGFDMHRVNAGCRNLCSLLTGQQRVGRIKQLAGIRSNDVAGNLLAGNAGCEIELLVVLITADLGEVVPARIEEHAV</sequence>
<name>A0A644XXI4_9ZZZZ</name>
<protein>
    <submittedName>
        <fullName evidence="1">Uncharacterized protein</fullName>
    </submittedName>
</protein>
<gene>
    <name evidence="1" type="ORF">SDC9_66810</name>
</gene>
<proteinExistence type="predicted"/>
<dbReference type="EMBL" id="VSSQ01003368">
    <property type="protein sequence ID" value="MPM20381.1"/>
    <property type="molecule type" value="Genomic_DNA"/>
</dbReference>
<accession>A0A644XXI4</accession>
<reference evidence="1" key="1">
    <citation type="submission" date="2019-08" db="EMBL/GenBank/DDBJ databases">
        <authorList>
            <person name="Kucharzyk K."/>
            <person name="Murdoch R.W."/>
            <person name="Higgins S."/>
            <person name="Loffler F."/>
        </authorList>
    </citation>
    <scope>NUCLEOTIDE SEQUENCE</scope>
</reference>
<dbReference type="AlphaFoldDB" id="A0A644XXI4"/>
<evidence type="ECO:0000313" key="1">
    <source>
        <dbReference type="EMBL" id="MPM20381.1"/>
    </source>
</evidence>